<keyword evidence="10" id="KW-0472">Membrane</keyword>
<dbReference type="InterPro" id="IPR002877">
    <property type="entry name" value="RNA_MeTrfase_FtsJ_dom"/>
</dbReference>
<dbReference type="Gene3D" id="3.40.50.12760">
    <property type="match status" value="1"/>
</dbReference>
<evidence type="ECO:0000256" key="8">
    <source>
        <dbReference type="ARBA" id="ARBA00049477"/>
    </source>
</evidence>
<dbReference type="PANTHER" id="PTHR16121:SF2">
    <property type="entry name" value="CAP-SPECIFIC MRNA (NUCLEOSIDE-2'-O-)-METHYLTRANSFERASE 2"/>
    <property type="match status" value="1"/>
</dbReference>
<keyword evidence="7" id="KW-0325">Glycoprotein</keyword>
<dbReference type="CDD" id="cd23595">
    <property type="entry name" value="TFP_LU_ECD_Qvr"/>
    <property type="match status" value="1"/>
</dbReference>
<dbReference type="GO" id="GO:0004483">
    <property type="term" value="F:methyltransferase cap1 activity"/>
    <property type="evidence" value="ECO:0007669"/>
    <property type="project" value="TreeGrafter"/>
</dbReference>
<keyword evidence="5 9" id="KW-0949">S-adenosyl-L-methionine</keyword>
<evidence type="ECO:0000256" key="3">
    <source>
        <dbReference type="ARBA" id="ARBA00022603"/>
    </source>
</evidence>
<keyword evidence="10" id="KW-0812">Transmembrane</keyword>
<keyword evidence="6" id="KW-0732">Signal</keyword>
<dbReference type="OrthoDB" id="429597at2759"/>
<dbReference type="GO" id="GO:0005737">
    <property type="term" value="C:cytoplasm"/>
    <property type="evidence" value="ECO:0007669"/>
    <property type="project" value="TreeGrafter"/>
</dbReference>
<feature type="binding site" evidence="9">
    <location>
        <position position="292"/>
    </location>
    <ligand>
        <name>S-adenosyl-L-methionine</name>
        <dbReference type="ChEBI" id="CHEBI:59789"/>
    </ligand>
</feature>
<evidence type="ECO:0000256" key="5">
    <source>
        <dbReference type="ARBA" id="ARBA00022691"/>
    </source>
</evidence>
<dbReference type="EMBL" id="OA882267">
    <property type="protein sequence ID" value="CAD7274285.1"/>
    <property type="molecule type" value="Genomic_DNA"/>
</dbReference>
<dbReference type="Pfam" id="PF01728">
    <property type="entry name" value="FtsJ"/>
    <property type="match status" value="1"/>
</dbReference>
<dbReference type="EC" id="2.1.1.296" evidence="1"/>
<gene>
    <name evidence="12" type="ORF">NMOB1V02_LOCUS2133</name>
</gene>
<feature type="transmembrane region" description="Helical" evidence="10">
    <location>
        <begin position="1304"/>
        <end position="1328"/>
    </location>
</feature>
<dbReference type="Pfam" id="PF17064">
    <property type="entry name" value="QVR"/>
    <property type="match status" value="1"/>
</dbReference>
<keyword evidence="4 9" id="KW-0808">Transferase</keyword>
<feature type="domain" description="Adrift-type SAM-dependent 2'-O-MTase" evidence="11">
    <location>
        <begin position="90"/>
        <end position="379"/>
    </location>
</feature>
<dbReference type="Proteomes" id="UP000678499">
    <property type="component" value="Unassembled WGS sequence"/>
</dbReference>
<sequence>MDASSGEDVEHLFEKSRVFRIVGDKKFVVRKPGELVPSWEVKDLLNMKRKLNAVKSSLDRMPADAWGALTRSSNVAALVVSATRTFAAPELCTQAWCKFYELLSKFPKLVEPEKRNGDKLRQLRTLHLCEAPGAFIAALNHHLTLRYHVTSDASEETGWVDVDDIPDNLAGNNEDAFSYSVSDEEDPNHPTFSCLGEFRDESAESEDRKRFPDLEDVQIFCDDLEWKWLANTLNPYHEELSSNSTIHADELICRTLPHWLFGPGGSGNLMDSRVSCDIRSRCRAVADLVTGDGGIDCAANPGEQELLVSDLVHCEVMTALVTLKPGGNFVLKIFTVFEAQTVALLYFLALAFDKVIVHKPVSSKPGNSELYVLCFGFGGLENQSGVERMIQYWDWMRANELQCGYSMPPLFKREEIPEAFIDEVIQMMDYFCTLQSDTIEDNLLDGMFESSARRFSTNVRDAVASRYLDICSLAPIPREKYLVGPRVLAEHNGPRTGFGGRDPVSRGRSYAERSKQRDLVHMLKRTKPETKDLKFLETLEEASVELLRDLMLEQRAPGTIKNNDPDLSEELSLKCDWTYARLRRKVKVEMGTPVNKILSSPYFPSSYLDHFYELYDLLDLVSDMSELPDTVVNLNGWPSDIQEAFSVPPVKNENRVADLSAIFRSGGHPSVDDFQMVGRELRVAEESVVFVNVMNLGSSPGYQIYQHPNADAATQSSRTPCVIRPPMPLSFQVDRFKKSVQDATSFNLSDPHVFLRAFRSWLQNHPMIHPPSDVLLRSLLGEFEIQRLTEGREQEPGCSENNRIETLLDSVFGFVMHVTMKPHLFSSFPSVDDFDIGEFPEVCPSLKRKIVAAILLLFDVVFGCIPDEPVLFLSDKQILLDLVPEMSMVEEGDACGFQRLLTDKIIDCLGGACLKKQTVLVFRGMHMLTRFSVSVFLLLSTLFHECSVRASDECPELVLRGFVGQMEDVTDFLELVSTASKSYSSCGSTEDDVALSLFDCGPTSPILRSRKLNDFASLVNAWYLQYRIGALLTNYSFRGPRSHDFKETKGKRVLSVTEMPENVSDSKKIARVQICATLLKLIVGAMRRRQVLLLAESTRLIRSRSQHGLNPGDLKMSISRKAYCNRIKLERQLLLILEAISEEKSMLWALAFLVVKFAVAEEECMQRKSSRERYSLSAVLTFCQNCVLNVAELCLIGMNVFLFDLHVSVKKIQCYVCDSMYDPRCLDPFNFTTAPPIEDCHGCCVKLVTNIGSDVYVIRRLCTKRLSINLFMVDHVCMREGDRTGRMCFCEDDLCNKAVGNFSLMHWCTCALFAAIVFLFSGFGIPCYSLTAG</sequence>
<feature type="binding site" evidence="9">
    <location>
        <position position="226"/>
    </location>
    <ligand>
        <name>S-adenosyl-L-methionine</name>
        <dbReference type="ChEBI" id="CHEBI:59789"/>
    </ligand>
</feature>
<feature type="active site" description="Proton acceptor" evidence="9">
    <location>
        <position position="332"/>
    </location>
</feature>
<dbReference type="InterPro" id="IPR031424">
    <property type="entry name" value="QVR-like"/>
</dbReference>
<proteinExistence type="predicted"/>
<dbReference type="GO" id="GO:0032259">
    <property type="term" value="P:methylation"/>
    <property type="evidence" value="ECO:0007669"/>
    <property type="project" value="UniProtKB-KW"/>
</dbReference>
<evidence type="ECO:0000256" key="7">
    <source>
        <dbReference type="ARBA" id="ARBA00023180"/>
    </source>
</evidence>
<evidence type="ECO:0000313" key="13">
    <source>
        <dbReference type="Proteomes" id="UP000678499"/>
    </source>
</evidence>
<protein>
    <recommendedName>
        <fullName evidence="2">Cap-specific mRNA (nucleoside-2'-O-)-methyltransferase 2</fullName>
        <ecNumber evidence="1">2.1.1.296</ecNumber>
    </recommendedName>
</protein>
<evidence type="ECO:0000256" key="1">
    <source>
        <dbReference type="ARBA" id="ARBA00012770"/>
    </source>
</evidence>
<reference evidence="12" key="1">
    <citation type="submission" date="2020-11" db="EMBL/GenBank/DDBJ databases">
        <authorList>
            <person name="Tran Van P."/>
        </authorList>
    </citation>
    <scope>NUCLEOTIDE SEQUENCE</scope>
</reference>
<evidence type="ECO:0000256" key="10">
    <source>
        <dbReference type="SAM" id="Phobius"/>
    </source>
</evidence>
<keyword evidence="13" id="KW-1185">Reference proteome</keyword>
<evidence type="ECO:0000259" key="11">
    <source>
        <dbReference type="PROSITE" id="PS51614"/>
    </source>
</evidence>
<dbReference type="InterPro" id="IPR025807">
    <property type="entry name" value="Adrift-typ_MeTrfase"/>
</dbReference>
<keyword evidence="10" id="KW-1133">Transmembrane helix</keyword>
<dbReference type="PROSITE" id="PS51614">
    <property type="entry name" value="SAM_MT_ADRIFT"/>
    <property type="match status" value="1"/>
</dbReference>
<dbReference type="InterPro" id="IPR050851">
    <property type="entry name" value="mRNA_Cap_2O-Ribose_MeTrfase"/>
</dbReference>
<evidence type="ECO:0000256" key="2">
    <source>
        <dbReference type="ARBA" id="ARBA00021134"/>
    </source>
</evidence>
<accession>A0A7R9G9N2</accession>
<dbReference type="GO" id="GO:0120550">
    <property type="term" value="F:methyltransferase cap2 activity"/>
    <property type="evidence" value="ECO:0007669"/>
    <property type="project" value="UniProtKB-EC"/>
</dbReference>
<dbReference type="EMBL" id="CAJPEX010000230">
    <property type="protein sequence ID" value="CAG0914437.1"/>
    <property type="molecule type" value="Genomic_DNA"/>
</dbReference>
<evidence type="ECO:0000256" key="4">
    <source>
        <dbReference type="ARBA" id="ARBA00022679"/>
    </source>
</evidence>
<dbReference type="GO" id="GO:0006370">
    <property type="term" value="P:7-methylguanosine mRNA capping"/>
    <property type="evidence" value="ECO:0007669"/>
    <property type="project" value="TreeGrafter"/>
</dbReference>
<dbReference type="SUPFAM" id="SSF53335">
    <property type="entry name" value="S-adenosyl-L-methionine-dependent methyltransferases"/>
    <property type="match status" value="1"/>
</dbReference>
<organism evidence="12">
    <name type="scientific">Notodromas monacha</name>
    <dbReference type="NCBI Taxonomy" id="399045"/>
    <lineage>
        <taxon>Eukaryota</taxon>
        <taxon>Metazoa</taxon>
        <taxon>Ecdysozoa</taxon>
        <taxon>Arthropoda</taxon>
        <taxon>Crustacea</taxon>
        <taxon>Oligostraca</taxon>
        <taxon>Ostracoda</taxon>
        <taxon>Podocopa</taxon>
        <taxon>Podocopida</taxon>
        <taxon>Cypridocopina</taxon>
        <taxon>Cypridoidea</taxon>
        <taxon>Cyprididae</taxon>
        <taxon>Notodromas</taxon>
    </lineage>
</organism>
<dbReference type="GO" id="GO:0005634">
    <property type="term" value="C:nucleus"/>
    <property type="evidence" value="ECO:0007669"/>
    <property type="project" value="UniProtKB-ARBA"/>
</dbReference>
<name>A0A7R9G9N2_9CRUS</name>
<dbReference type="PANTHER" id="PTHR16121">
    <property type="entry name" value="CAP-SPECIFIC MRNA (NUCLEOSIDE-2'-O-)-METHYLTRANSFERASE 1-RELATED"/>
    <property type="match status" value="1"/>
</dbReference>
<evidence type="ECO:0000313" key="12">
    <source>
        <dbReference type="EMBL" id="CAD7274285.1"/>
    </source>
</evidence>
<dbReference type="InterPro" id="IPR029063">
    <property type="entry name" value="SAM-dependent_MTases_sf"/>
</dbReference>
<evidence type="ECO:0000256" key="6">
    <source>
        <dbReference type="ARBA" id="ARBA00022729"/>
    </source>
</evidence>
<feature type="binding site" evidence="9">
    <location>
        <position position="133"/>
    </location>
    <ligand>
        <name>S-adenosyl-L-methionine</name>
        <dbReference type="ChEBI" id="CHEBI:59789"/>
    </ligand>
</feature>
<dbReference type="GO" id="GO:0030431">
    <property type="term" value="P:sleep"/>
    <property type="evidence" value="ECO:0007669"/>
    <property type="project" value="InterPro"/>
</dbReference>
<evidence type="ECO:0000256" key="9">
    <source>
        <dbReference type="PROSITE-ProRule" id="PRU00946"/>
    </source>
</evidence>
<dbReference type="GO" id="GO:0032222">
    <property type="term" value="P:regulation of synaptic transmission, cholinergic"/>
    <property type="evidence" value="ECO:0007669"/>
    <property type="project" value="InterPro"/>
</dbReference>
<keyword evidence="3 9" id="KW-0489">Methyltransferase</keyword>
<comment type="catalytic activity">
    <reaction evidence="8">
        <text>a 5'-end (N(7)-methyl 5'-triphosphoguanosine)-(2'-O-methyl-ribonucleoside)-(ribonucleotide) in mRNA + S-adenosyl-L-methionine = a 5'-end (N(7)-methyl 5'-triphosphoguanosine)-(2'-O-methyl-ribonucleoside)-(2'-O-methyl-ribonucleotide) in mRNA + S-adenosyl-L-homocysteine + H(+)</text>
        <dbReference type="Rhea" id="RHEA:67024"/>
        <dbReference type="Rhea" id="RHEA-COMP:17169"/>
        <dbReference type="Rhea" id="RHEA-COMP:17170"/>
        <dbReference type="ChEBI" id="CHEBI:15378"/>
        <dbReference type="ChEBI" id="CHEBI:57856"/>
        <dbReference type="ChEBI" id="CHEBI:59789"/>
        <dbReference type="ChEBI" id="CHEBI:167612"/>
        <dbReference type="ChEBI" id="CHEBI:167614"/>
        <dbReference type="EC" id="2.1.1.296"/>
    </reaction>
</comment>